<reference evidence="2" key="1">
    <citation type="submission" date="2020-11" db="EMBL/GenBank/DDBJ databases">
        <authorList>
            <consortium name="DOE Joint Genome Institute"/>
            <person name="Ahrendt S."/>
            <person name="Riley R."/>
            <person name="Andreopoulos W."/>
            <person name="Labutti K."/>
            <person name="Pangilinan J."/>
            <person name="Ruiz-Duenas F.J."/>
            <person name="Barrasa J.M."/>
            <person name="Sanchez-Garcia M."/>
            <person name="Camarero S."/>
            <person name="Miyauchi S."/>
            <person name="Serrano A."/>
            <person name="Linde D."/>
            <person name="Babiker R."/>
            <person name="Drula E."/>
            <person name="Ayuso-Fernandez I."/>
            <person name="Pacheco R."/>
            <person name="Padilla G."/>
            <person name="Ferreira P."/>
            <person name="Barriuso J."/>
            <person name="Kellner H."/>
            <person name="Castanera R."/>
            <person name="Alfaro M."/>
            <person name="Ramirez L."/>
            <person name="Pisabarro A.G."/>
            <person name="Kuo A."/>
            <person name="Tritt A."/>
            <person name="Lipzen A."/>
            <person name="He G."/>
            <person name="Yan M."/>
            <person name="Ng V."/>
            <person name="Cullen D."/>
            <person name="Martin F."/>
            <person name="Rosso M.-N."/>
            <person name="Henrissat B."/>
            <person name="Hibbett D."/>
            <person name="Martinez A.T."/>
            <person name="Grigoriev I.V."/>
        </authorList>
    </citation>
    <scope>NUCLEOTIDE SEQUENCE</scope>
    <source>
        <strain evidence="2">CIRM-BRFM 674</strain>
    </source>
</reference>
<comment type="caution">
    <text evidence="2">The sequence shown here is derived from an EMBL/GenBank/DDBJ whole genome shotgun (WGS) entry which is preliminary data.</text>
</comment>
<gene>
    <name evidence="2" type="ORF">BDN70DRAFT_929841</name>
</gene>
<dbReference type="Proteomes" id="UP000807469">
    <property type="component" value="Unassembled WGS sequence"/>
</dbReference>
<accession>A0A9P5Z852</accession>
<name>A0A9P5Z852_9AGAR</name>
<evidence type="ECO:0000313" key="2">
    <source>
        <dbReference type="EMBL" id="KAF9482591.1"/>
    </source>
</evidence>
<evidence type="ECO:0000256" key="1">
    <source>
        <dbReference type="SAM" id="SignalP"/>
    </source>
</evidence>
<keyword evidence="3" id="KW-1185">Reference proteome</keyword>
<feature type="signal peptide" evidence="1">
    <location>
        <begin position="1"/>
        <end position="25"/>
    </location>
</feature>
<sequence>MSLTHLGLRVRLLVAHAQFIDYTNAQPNEKRGPFDINLKLRLPMAPFADLTILLNKRYSEVPKLPLCRPPRFAYFVGLYTFKEAANKDTIEIPFYSPIFIIQIPVRSPVFTIDDLTAEHFEPAVKVDTRSVHWVTRLSDISFVTSPGSGDARIIKKDHLKGVGMKLLNVR</sequence>
<proteinExistence type="predicted"/>
<keyword evidence="1" id="KW-0732">Signal</keyword>
<protein>
    <submittedName>
        <fullName evidence="2">Uncharacterized protein</fullName>
    </submittedName>
</protein>
<dbReference type="EMBL" id="MU155163">
    <property type="protein sequence ID" value="KAF9482591.1"/>
    <property type="molecule type" value="Genomic_DNA"/>
</dbReference>
<dbReference type="AlphaFoldDB" id="A0A9P5Z852"/>
<evidence type="ECO:0000313" key="3">
    <source>
        <dbReference type="Proteomes" id="UP000807469"/>
    </source>
</evidence>
<organism evidence="2 3">
    <name type="scientific">Pholiota conissans</name>
    <dbReference type="NCBI Taxonomy" id="109636"/>
    <lineage>
        <taxon>Eukaryota</taxon>
        <taxon>Fungi</taxon>
        <taxon>Dikarya</taxon>
        <taxon>Basidiomycota</taxon>
        <taxon>Agaricomycotina</taxon>
        <taxon>Agaricomycetes</taxon>
        <taxon>Agaricomycetidae</taxon>
        <taxon>Agaricales</taxon>
        <taxon>Agaricineae</taxon>
        <taxon>Strophariaceae</taxon>
        <taxon>Pholiota</taxon>
    </lineage>
</organism>
<feature type="chain" id="PRO_5040369129" evidence="1">
    <location>
        <begin position="26"/>
        <end position="170"/>
    </location>
</feature>